<evidence type="ECO:0000313" key="3">
    <source>
        <dbReference type="Proteomes" id="UP000682802"/>
    </source>
</evidence>
<feature type="transmembrane region" description="Helical" evidence="1">
    <location>
        <begin position="44"/>
        <end position="67"/>
    </location>
</feature>
<keyword evidence="1" id="KW-1133">Transmembrane helix</keyword>
<evidence type="ECO:0000256" key="1">
    <source>
        <dbReference type="SAM" id="Phobius"/>
    </source>
</evidence>
<dbReference type="EMBL" id="CP076129">
    <property type="protein sequence ID" value="QWG09897.1"/>
    <property type="molecule type" value="Genomic_DNA"/>
</dbReference>
<feature type="transmembrane region" description="Helical" evidence="1">
    <location>
        <begin position="79"/>
        <end position="100"/>
    </location>
</feature>
<dbReference type="Proteomes" id="UP000682802">
    <property type="component" value="Chromosome 2"/>
</dbReference>
<keyword evidence="3" id="KW-1185">Reference proteome</keyword>
<reference evidence="2 3" key="1">
    <citation type="submission" date="2021-05" db="EMBL/GenBank/DDBJ databases">
        <title>Comparative genomic studies on the polysaccharide-degrading batcterial strains of the Flammeovirga genus.</title>
        <authorList>
            <person name="Zewei F."/>
            <person name="Zheng Z."/>
            <person name="Yu L."/>
            <person name="Ruyue G."/>
            <person name="Yanhong M."/>
            <person name="Yuanyuan C."/>
            <person name="Jingyan G."/>
            <person name="Wenjun H."/>
        </authorList>
    </citation>
    <scope>NUCLEOTIDE SEQUENCE [LARGE SCALE GENOMIC DNA]</scope>
    <source>
        <strain evidence="2 3">YS10</strain>
    </source>
</reference>
<protein>
    <submittedName>
        <fullName evidence="2">Uncharacterized protein</fullName>
    </submittedName>
</protein>
<evidence type="ECO:0000313" key="2">
    <source>
        <dbReference type="EMBL" id="QWG09897.1"/>
    </source>
</evidence>
<name>A0ABX8H3D3_9BACT</name>
<gene>
    <name evidence="2" type="ORF">KM029_19645</name>
</gene>
<keyword evidence="1" id="KW-0472">Membrane</keyword>
<sequence>MKNYKLYWSILSLLFIIQFFLQYSSVNSAREISEVKYIIVLTEILTTLITAFIPGIFLASLLSLFLLKKEKYKIRIKQILPITTSLPLLLYIISFSYILYIEEVKGEKLGPVIEYNDIKQSEGLDCESVKDGKFETKNLIIERAGNRQTQTDKNNGNVSEYEIKWLSNCEYELTPISYEGDNMLVKIVEVTEKYYDCFTTTGTYATKFRVQKL</sequence>
<organism evidence="2 3">
    <name type="scientific">Flammeovirga kamogawensis</name>
    <dbReference type="NCBI Taxonomy" id="373891"/>
    <lineage>
        <taxon>Bacteria</taxon>
        <taxon>Pseudomonadati</taxon>
        <taxon>Bacteroidota</taxon>
        <taxon>Cytophagia</taxon>
        <taxon>Cytophagales</taxon>
        <taxon>Flammeovirgaceae</taxon>
        <taxon>Flammeovirga</taxon>
    </lineage>
</organism>
<dbReference type="RefSeq" id="WP_144076550.1">
    <property type="nucleotide sequence ID" value="NZ_CP076129.1"/>
</dbReference>
<keyword evidence="1" id="KW-0812">Transmembrane</keyword>
<proteinExistence type="predicted"/>
<accession>A0ABX8H3D3</accession>